<evidence type="ECO:0000313" key="2">
    <source>
        <dbReference type="Proteomes" id="UP000195880"/>
    </source>
</evidence>
<dbReference type="KEGG" id="salf:SMD44_07361"/>
<evidence type="ECO:0000313" key="1">
    <source>
        <dbReference type="EMBL" id="ARX87879.1"/>
    </source>
</evidence>
<protein>
    <submittedName>
        <fullName evidence="1">Uncharacterized protein</fullName>
    </submittedName>
</protein>
<dbReference type="AlphaFoldDB" id="A0A1Z1WNB4"/>
<dbReference type="EMBL" id="CP021748">
    <property type="protein sequence ID" value="ARX87879.1"/>
    <property type="molecule type" value="Genomic_DNA"/>
</dbReference>
<organism evidence="1 2">
    <name type="scientific">Streptomyces alboflavus</name>
    <dbReference type="NCBI Taxonomy" id="67267"/>
    <lineage>
        <taxon>Bacteria</taxon>
        <taxon>Bacillati</taxon>
        <taxon>Actinomycetota</taxon>
        <taxon>Actinomycetes</taxon>
        <taxon>Kitasatosporales</taxon>
        <taxon>Streptomycetaceae</taxon>
        <taxon>Streptomyces</taxon>
    </lineage>
</organism>
<name>A0A1Z1WNB4_9ACTN</name>
<reference evidence="1 2" key="1">
    <citation type="submission" date="2017-05" db="EMBL/GenBank/DDBJ databases">
        <title>Streptomyces alboflavus Genome sequencing and assembly.</title>
        <authorList>
            <person name="Wang Y."/>
            <person name="Du B."/>
            <person name="Ding Y."/>
            <person name="Liu H."/>
            <person name="Hou Q."/>
            <person name="Liu K."/>
            <person name="Wang C."/>
            <person name="Yao L."/>
        </authorList>
    </citation>
    <scope>NUCLEOTIDE SEQUENCE [LARGE SCALE GENOMIC DNA]</scope>
    <source>
        <strain evidence="1 2">MDJK44</strain>
    </source>
</reference>
<dbReference type="RefSeq" id="WP_087886612.1">
    <property type="nucleotide sequence ID" value="NZ_CP021748.1"/>
</dbReference>
<dbReference type="OrthoDB" id="5405060at2"/>
<dbReference type="Proteomes" id="UP000195880">
    <property type="component" value="Chromosome"/>
</dbReference>
<accession>A0A1Z1WNB4</accession>
<sequence length="216" mass="23660">MWLADGQHIIGCAELVCGRAEQSAAEATAIADVEPWARTIAHLDRAGRIGNTLKGLARVLERSGYVVVHDEETGEPALRQDRRAWNEEIRRRFAGQADPQALEGEDLGRTIRLRLQQERADASQAATDALPARLPLPALPGGWDAWQPTAMIFQPGPPRTWAELIAPLLLARWMAAPDPAARDDVIRWAAEHLGADEVHRAIGGDRSTIDRALEVA</sequence>
<proteinExistence type="predicted"/>
<keyword evidence="2" id="KW-1185">Reference proteome</keyword>
<gene>
    <name evidence="1" type="ORF">SMD44_07361</name>
</gene>